<name>A0A822EJZ6_9BILA</name>
<feature type="non-terminal residue" evidence="1">
    <location>
        <position position="53"/>
    </location>
</feature>
<gene>
    <name evidence="1" type="ORF">QYT958_LOCUS45011</name>
</gene>
<organism evidence="1 2">
    <name type="scientific">Rotaria socialis</name>
    <dbReference type="NCBI Taxonomy" id="392032"/>
    <lineage>
        <taxon>Eukaryota</taxon>
        <taxon>Metazoa</taxon>
        <taxon>Spiralia</taxon>
        <taxon>Gnathifera</taxon>
        <taxon>Rotifera</taxon>
        <taxon>Eurotatoria</taxon>
        <taxon>Bdelloidea</taxon>
        <taxon>Philodinida</taxon>
        <taxon>Philodinidae</taxon>
        <taxon>Rotaria</taxon>
    </lineage>
</organism>
<dbReference type="Proteomes" id="UP000663848">
    <property type="component" value="Unassembled WGS sequence"/>
</dbReference>
<sequence>MIGLFEFVLDGQRRGRVFTTLEQLSSFASSFNHSIVFMSRDQAVGYLNDANLS</sequence>
<reference evidence="1" key="1">
    <citation type="submission" date="2021-02" db="EMBL/GenBank/DDBJ databases">
        <authorList>
            <person name="Nowell W R."/>
        </authorList>
    </citation>
    <scope>NUCLEOTIDE SEQUENCE</scope>
</reference>
<proteinExistence type="predicted"/>
<dbReference type="EMBL" id="CAJOBR010072566">
    <property type="protein sequence ID" value="CAF5104103.1"/>
    <property type="molecule type" value="Genomic_DNA"/>
</dbReference>
<dbReference type="AlphaFoldDB" id="A0A822EJZ6"/>
<evidence type="ECO:0000313" key="1">
    <source>
        <dbReference type="EMBL" id="CAF5104103.1"/>
    </source>
</evidence>
<comment type="caution">
    <text evidence="1">The sequence shown here is derived from an EMBL/GenBank/DDBJ whole genome shotgun (WGS) entry which is preliminary data.</text>
</comment>
<accession>A0A822EJZ6</accession>
<protein>
    <submittedName>
        <fullName evidence="1">Uncharacterized protein</fullName>
    </submittedName>
</protein>
<evidence type="ECO:0000313" key="2">
    <source>
        <dbReference type="Proteomes" id="UP000663848"/>
    </source>
</evidence>